<dbReference type="Proteomes" id="UP000559117">
    <property type="component" value="Unassembled WGS sequence"/>
</dbReference>
<evidence type="ECO:0000313" key="10">
    <source>
        <dbReference type="Proteomes" id="UP000559117"/>
    </source>
</evidence>
<dbReference type="GO" id="GO:0005886">
    <property type="term" value="C:plasma membrane"/>
    <property type="evidence" value="ECO:0007669"/>
    <property type="project" value="UniProtKB-SubCell"/>
</dbReference>
<dbReference type="GO" id="GO:0009103">
    <property type="term" value="P:lipopolysaccharide biosynthetic process"/>
    <property type="evidence" value="ECO:0007669"/>
    <property type="project" value="TreeGrafter"/>
</dbReference>
<dbReference type="EC" id="2.7.8.33" evidence="9"/>
<dbReference type="PROSITE" id="PS01348">
    <property type="entry name" value="MRAY_2"/>
    <property type="match status" value="1"/>
</dbReference>
<keyword evidence="7" id="KW-0479">Metal-binding</keyword>
<keyword evidence="10" id="KW-1185">Reference proteome</keyword>
<protein>
    <submittedName>
        <fullName evidence="9">UDP-GlcNAc:undecaprenyl-phosphate GlcNAc-1-phosphate transferase</fullName>
        <ecNumber evidence="9">2.7.8.33</ecNumber>
    </submittedName>
</protein>
<feature type="transmembrane region" description="Helical" evidence="8">
    <location>
        <begin position="293"/>
        <end position="311"/>
    </location>
</feature>
<keyword evidence="2" id="KW-1003">Cell membrane</keyword>
<feature type="transmembrane region" description="Helical" evidence="8">
    <location>
        <begin position="163"/>
        <end position="181"/>
    </location>
</feature>
<dbReference type="RefSeq" id="WP_183858880.1">
    <property type="nucleotide sequence ID" value="NZ_JACHFH010000001.1"/>
</dbReference>
<evidence type="ECO:0000256" key="7">
    <source>
        <dbReference type="PIRSR" id="PIRSR600715-1"/>
    </source>
</evidence>
<dbReference type="InterPro" id="IPR000715">
    <property type="entry name" value="Glycosyl_transferase_4"/>
</dbReference>
<feature type="transmembrane region" description="Helical" evidence="8">
    <location>
        <begin position="187"/>
        <end position="205"/>
    </location>
</feature>
<feature type="binding site" evidence="7">
    <location>
        <position position="156"/>
    </location>
    <ligand>
        <name>Mg(2+)</name>
        <dbReference type="ChEBI" id="CHEBI:18420"/>
    </ligand>
</feature>
<dbReference type="PANTHER" id="PTHR22926">
    <property type="entry name" value="PHOSPHO-N-ACETYLMURAMOYL-PENTAPEPTIDE-TRANSFERASE"/>
    <property type="match status" value="1"/>
</dbReference>
<dbReference type="Pfam" id="PF00953">
    <property type="entry name" value="Glycos_transf_4"/>
    <property type="match status" value="1"/>
</dbReference>
<keyword evidence="5 8" id="KW-1133">Transmembrane helix</keyword>
<feature type="transmembrane region" description="Helical" evidence="8">
    <location>
        <begin position="6"/>
        <end position="27"/>
    </location>
</feature>
<keyword evidence="3 9" id="KW-0808">Transferase</keyword>
<feature type="transmembrane region" description="Helical" evidence="8">
    <location>
        <begin position="48"/>
        <end position="66"/>
    </location>
</feature>
<evidence type="ECO:0000256" key="5">
    <source>
        <dbReference type="ARBA" id="ARBA00022989"/>
    </source>
</evidence>
<evidence type="ECO:0000256" key="1">
    <source>
        <dbReference type="ARBA" id="ARBA00004651"/>
    </source>
</evidence>
<dbReference type="GO" id="GO:0044038">
    <property type="term" value="P:cell wall macromolecule biosynthetic process"/>
    <property type="evidence" value="ECO:0007669"/>
    <property type="project" value="TreeGrafter"/>
</dbReference>
<proteinExistence type="predicted"/>
<dbReference type="PANTHER" id="PTHR22926:SF3">
    <property type="entry name" value="UNDECAPRENYL-PHOSPHATE ALPHA-N-ACETYLGLUCOSAMINYL 1-PHOSPHATE TRANSFERASE"/>
    <property type="match status" value="1"/>
</dbReference>
<dbReference type="CDD" id="cd06853">
    <property type="entry name" value="GT_WecA_like"/>
    <property type="match status" value="1"/>
</dbReference>
<gene>
    <name evidence="9" type="ORF">HNR32_000166</name>
</gene>
<keyword evidence="4 8" id="KW-0812">Transmembrane</keyword>
<feature type="transmembrane region" description="Helical" evidence="8">
    <location>
        <begin position="317"/>
        <end position="334"/>
    </location>
</feature>
<evidence type="ECO:0000256" key="6">
    <source>
        <dbReference type="ARBA" id="ARBA00023136"/>
    </source>
</evidence>
<accession>A0A840UD98</accession>
<dbReference type="GO" id="GO:0071555">
    <property type="term" value="P:cell wall organization"/>
    <property type="evidence" value="ECO:0007669"/>
    <property type="project" value="TreeGrafter"/>
</dbReference>
<sequence length="348" mass="37492">MSTGFLAFIIALVIVLAIMPMVIKFAIKTGAIDAPDKRKVHHKPIPRIGGLGIYAGFVITIAILTFSTDLLSGHENDLLGLLLGGSFIVLVGIIDDYTNLPAKVKLLGQIAAACILVSFDVRIDFITNPFGNWIFLEYLSVPVTIFWIVGLTNTINLIDGLDGLAAGVSTIAGITLLLVAYQQQDAFIVTITAAIVGSALGFLRYNFNPARIFMGDTGSMFLGFILAGISIIGVVKSATTIALIVPILTLGLPILDTTFAIVRRYRGGIPIFKPDKGHLHHRLLDLGFTQRQAVLLMYVFSSFLGLSAIALTQVNEYAGAVILLFILLVIIYGAKKIGIFHTKNNLHV</sequence>
<comment type="cofactor">
    <cofactor evidence="7">
        <name>Mg(2+)</name>
        <dbReference type="ChEBI" id="CHEBI:18420"/>
    </cofactor>
</comment>
<feature type="transmembrane region" description="Helical" evidence="8">
    <location>
        <begin position="106"/>
        <end position="127"/>
    </location>
</feature>
<dbReference type="GO" id="GO:0046872">
    <property type="term" value="F:metal ion binding"/>
    <property type="evidence" value="ECO:0007669"/>
    <property type="project" value="UniProtKB-KW"/>
</dbReference>
<comment type="subcellular location">
    <subcellularLocation>
        <location evidence="1">Cell membrane</location>
        <topology evidence="1">Multi-pass membrane protein</topology>
    </subcellularLocation>
</comment>
<organism evidence="9 10">
    <name type="scientific">Pectinatus brassicae</name>
    <dbReference type="NCBI Taxonomy" id="862415"/>
    <lineage>
        <taxon>Bacteria</taxon>
        <taxon>Bacillati</taxon>
        <taxon>Bacillota</taxon>
        <taxon>Negativicutes</taxon>
        <taxon>Selenomonadales</taxon>
        <taxon>Selenomonadaceae</taxon>
        <taxon>Pectinatus</taxon>
    </lineage>
</organism>
<feature type="transmembrane region" description="Helical" evidence="8">
    <location>
        <begin position="78"/>
        <end position="94"/>
    </location>
</feature>
<keyword evidence="7" id="KW-0460">Magnesium</keyword>
<evidence type="ECO:0000313" key="9">
    <source>
        <dbReference type="EMBL" id="MBB5335066.1"/>
    </source>
</evidence>
<comment type="caution">
    <text evidence="9">The sequence shown here is derived from an EMBL/GenBank/DDBJ whole genome shotgun (WGS) entry which is preliminary data.</text>
</comment>
<feature type="transmembrane region" description="Helical" evidence="8">
    <location>
        <begin position="241"/>
        <end position="262"/>
    </location>
</feature>
<dbReference type="GO" id="GO:0036380">
    <property type="term" value="F:UDP-N-acetylglucosamine-undecaprenyl-phosphate N-acetylglucosaminephosphotransferase activity"/>
    <property type="evidence" value="ECO:0007669"/>
    <property type="project" value="UniProtKB-EC"/>
</dbReference>
<evidence type="ECO:0000256" key="3">
    <source>
        <dbReference type="ARBA" id="ARBA00022679"/>
    </source>
</evidence>
<dbReference type="EMBL" id="JACHFH010000001">
    <property type="protein sequence ID" value="MBB5335066.1"/>
    <property type="molecule type" value="Genomic_DNA"/>
</dbReference>
<evidence type="ECO:0000256" key="4">
    <source>
        <dbReference type="ARBA" id="ARBA00022692"/>
    </source>
</evidence>
<reference evidence="9 10" key="1">
    <citation type="submission" date="2020-08" db="EMBL/GenBank/DDBJ databases">
        <title>Genomic Encyclopedia of Type Strains, Phase IV (KMG-IV): sequencing the most valuable type-strain genomes for metagenomic binning, comparative biology and taxonomic classification.</title>
        <authorList>
            <person name="Goeker M."/>
        </authorList>
    </citation>
    <scope>NUCLEOTIDE SEQUENCE [LARGE SCALE GENOMIC DNA]</scope>
    <source>
        <strain evidence="9 10">DSM 24661</strain>
    </source>
</reference>
<feature type="transmembrane region" description="Helical" evidence="8">
    <location>
        <begin position="217"/>
        <end position="235"/>
    </location>
</feature>
<name>A0A840UD98_9FIRM</name>
<dbReference type="InterPro" id="IPR018480">
    <property type="entry name" value="PNAcMuramoyl-5peptid_Trfase_CS"/>
</dbReference>
<evidence type="ECO:0000256" key="2">
    <source>
        <dbReference type="ARBA" id="ARBA00022475"/>
    </source>
</evidence>
<keyword evidence="6 8" id="KW-0472">Membrane</keyword>
<feature type="transmembrane region" description="Helical" evidence="8">
    <location>
        <begin position="133"/>
        <end position="151"/>
    </location>
</feature>
<dbReference type="AlphaFoldDB" id="A0A840UD98"/>
<evidence type="ECO:0000256" key="8">
    <source>
        <dbReference type="SAM" id="Phobius"/>
    </source>
</evidence>
<feature type="binding site" evidence="7">
    <location>
        <position position="216"/>
    </location>
    <ligand>
        <name>Mg(2+)</name>
        <dbReference type="ChEBI" id="CHEBI:18420"/>
    </ligand>
</feature>